<dbReference type="InParanoid" id="E9H024"/>
<keyword evidence="3" id="KW-1185">Reference proteome</keyword>
<dbReference type="STRING" id="6669.E9H024"/>
<accession>E9H024</accession>
<name>E9H024_DAPPU</name>
<dbReference type="HOGENOM" id="CLU_824560_0_0_1"/>
<feature type="region of interest" description="Disordered" evidence="1">
    <location>
        <begin position="103"/>
        <end position="152"/>
    </location>
</feature>
<feature type="compositionally biased region" description="Polar residues" evidence="1">
    <location>
        <begin position="1"/>
        <end position="10"/>
    </location>
</feature>
<proteinExistence type="predicted"/>
<reference evidence="2 3" key="1">
    <citation type="journal article" date="2011" name="Science">
        <title>The ecoresponsive genome of Daphnia pulex.</title>
        <authorList>
            <person name="Colbourne J.K."/>
            <person name="Pfrender M.E."/>
            <person name="Gilbert D."/>
            <person name="Thomas W.K."/>
            <person name="Tucker A."/>
            <person name="Oakley T.H."/>
            <person name="Tokishita S."/>
            <person name="Aerts A."/>
            <person name="Arnold G.J."/>
            <person name="Basu M.K."/>
            <person name="Bauer D.J."/>
            <person name="Caceres C.E."/>
            <person name="Carmel L."/>
            <person name="Casola C."/>
            <person name="Choi J.H."/>
            <person name="Detter J.C."/>
            <person name="Dong Q."/>
            <person name="Dusheyko S."/>
            <person name="Eads B.D."/>
            <person name="Frohlich T."/>
            <person name="Geiler-Samerotte K.A."/>
            <person name="Gerlach D."/>
            <person name="Hatcher P."/>
            <person name="Jogdeo S."/>
            <person name="Krijgsveld J."/>
            <person name="Kriventseva E.V."/>
            <person name="Kultz D."/>
            <person name="Laforsch C."/>
            <person name="Lindquist E."/>
            <person name="Lopez J."/>
            <person name="Manak J.R."/>
            <person name="Muller J."/>
            <person name="Pangilinan J."/>
            <person name="Patwardhan R.P."/>
            <person name="Pitluck S."/>
            <person name="Pritham E.J."/>
            <person name="Rechtsteiner A."/>
            <person name="Rho M."/>
            <person name="Rogozin I.B."/>
            <person name="Sakarya O."/>
            <person name="Salamov A."/>
            <person name="Schaack S."/>
            <person name="Shapiro H."/>
            <person name="Shiga Y."/>
            <person name="Skalitzky C."/>
            <person name="Smith Z."/>
            <person name="Souvorov A."/>
            <person name="Sung W."/>
            <person name="Tang Z."/>
            <person name="Tsuchiya D."/>
            <person name="Tu H."/>
            <person name="Vos H."/>
            <person name="Wang M."/>
            <person name="Wolf Y.I."/>
            <person name="Yamagata H."/>
            <person name="Yamada T."/>
            <person name="Ye Y."/>
            <person name="Shaw J.R."/>
            <person name="Andrews J."/>
            <person name="Crease T.J."/>
            <person name="Tang H."/>
            <person name="Lucas S.M."/>
            <person name="Robertson H.M."/>
            <person name="Bork P."/>
            <person name="Koonin E.V."/>
            <person name="Zdobnov E.M."/>
            <person name="Grigoriev I.V."/>
            <person name="Lynch M."/>
            <person name="Boore J.L."/>
        </authorList>
    </citation>
    <scope>NUCLEOTIDE SEQUENCE [LARGE SCALE GENOMIC DNA]</scope>
</reference>
<evidence type="ECO:0000256" key="1">
    <source>
        <dbReference type="SAM" id="MobiDB-lite"/>
    </source>
</evidence>
<sequence length="376" mass="42029">MSHSLLSSSPPKRKRKEEVGARQTRRRLQLSVEKFFNESQLEALESQGAPAVASVSTQPTLTETLHNDSFHLATIDNYSPSQTHSDDGNGMLLTTYDQQLREPVSSDDECDYAPLSDTECSSSDESDDATVWPENDVDEYSSDNSQGSTDNTVLESTVKQSLIKWVVDCNIPRCHVTNLLKRLHNDAKLTFLPLDSRTLMSSKRGKIEVREMPPGKYQHCDIVAALQKILAAMELSGIEIPEVLYMLVNVGGIPLSKSSSSDFWPILIKILGWEDIFVGGIYHGCKKPACINDYLSAFRDDVLRLSTDGLLYKEDMYTYPLPSSAINEYLVSNLSANIEYFPLTSVKCKAFRIPITIPNNGKYFVCPLVNHSLFQL</sequence>
<evidence type="ECO:0000313" key="2">
    <source>
        <dbReference type="EMBL" id="EFX74920.1"/>
    </source>
</evidence>
<organism evidence="2 3">
    <name type="scientific">Daphnia pulex</name>
    <name type="common">Water flea</name>
    <dbReference type="NCBI Taxonomy" id="6669"/>
    <lineage>
        <taxon>Eukaryota</taxon>
        <taxon>Metazoa</taxon>
        <taxon>Ecdysozoa</taxon>
        <taxon>Arthropoda</taxon>
        <taxon>Crustacea</taxon>
        <taxon>Branchiopoda</taxon>
        <taxon>Diplostraca</taxon>
        <taxon>Cladocera</taxon>
        <taxon>Anomopoda</taxon>
        <taxon>Daphniidae</taxon>
        <taxon>Daphnia</taxon>
    </lineage>
</organism>
<dbReference type="KEGG" id="dpx:DAPPUDRAFT_108392"/>
<dbReference type="PANTHER" id="PTHR33053">
    <property type="entry name" value="PROTEIN, PUTATIVE-RELATED"/>
    <property type="match status" value="1"/>
</dbReference>
<dbReference type="EMBL" id="GL732579">
    <property type="protein sequence ID" value="EFX74920.1"/>
    <property type="molecule type" value="Genomic_DNA"/>
</dbReference>
<gene>
    <name evidence="2" type="ORF">DAPPUDRAFT_108392</name>
</gene>
<dbReference type="PANTHER" id="PTHR33053:SF9">
    <property type="entry name" value="AGAP000105-PA"/>
    <property type="match status" value="1"/>
</dbReference>
<feature type="compositionally biased region" description="Polar residues" evidence="1">
    <location>
        <begin position="142"/>
        <end position="152"/>
    </location>
</feature>
<dbReference type="OrthoDB" id="6359149at2759"/>
<dbReference type="AlphaFoldDB" id="E9H024"/>
<dbReference type="Proteomes" id="UP000000305">
    <property type="component" value="Unassembled WGS sequence"/>
</dbReference>
<protein>
    <submittedName>
        <fullName evidence="2">Uncharacterized protein</fullName>
    </submittedName>
</protein>
<feature type="region of interest" description="Disordered" evidence="1">
    <location>
        <begin position="1"/>
        <end position="25"/>
    </location>
</feature>
<evidence type="ECO:0000313" key="3">
    <source>
        <dbReference type="Proteomes" id="UP000000305"/>
    </source>
</evidence>